<evidence type="ECO:0000259" key="4">
    <source>
        <dbReference type="PROSITE" id="PS51724"/>
    </source>
</evidence>
<organism evidence="5">
    <name type="scientific">hydrothermal vent metagenome</name>
    <dbReference type="NCBI Taxonomy" id="652676"/>
    <lineage>
        <taxon>unclassified sequences</taxon>
        <taxon>metagenomes</taxon>
        <taxon>ecological metagenomes</taxon>
    </lineage>
</organism>
<dbReference type="InterPro" id="IPR036680">
    <property type="entry name" value="SPOR-like_sf"/>
</dbReference>
<dbReference type="GO" id="GO:0016829">
    <property type="term" value="F:lyase activity"/>
    <property type="evidence" value="ECO:0007669"/>
    <property type="project" value="UniProtKB-KW"/>
</dbReference>
<dbReference type="InterPro" id="IPR036908">
    <property type="entry name" value="RlpA-like_sf"/>
</dbReference>
<dbReference type="PROSITE" id="PS51257">
    <property type="entry name" value="PROKAR_LIPOPROTEIN"/>
    <property type="match status" value="1"/>
</dbReference>
<sequence>MQQKLILLIFISLLSGCAGHAPIEEQDAAPKGYVDVSKIPDAVPKYEPYSRYGNPDSYEVFGKRYSVQESAEGHVERGIASWYGTKFHGRRTSSGETYDMYKMTAAHKNLPLPTYAEVTNLDNGRKIIVKINDRGPFKVGRIIDLSYTAAIKLGIDQKGTGNVEVRAITVAADEPEAVAQAIPLAMDQIEKLPPPRRAATTSQIYLQVGSFGERDNMQRMLDRLLNSNIDNVVIHQPSDHQPLYRLRIGPLADRQDAERLTSQLQQMGFDKPYIVVVD</sequence>
<dbReference type="Pfam" id="PF05036">
    <property type="entry name" value="SPOR"/>
    <property type="match status" value="1"/>
</dbReference>
<dbReference type="EMBL" id="UOFP01000202">
    <property type="protein sequence ID" value="VAW87854.1"/>
    <property type="molecule type" value="Genomic_DNA"/>
</dbReference>
<keyword evidence="3" id="KW-0961">Cell wall biogenesis/degradation</keyword>
<dbReference type="Pfam" id="PF03330">
    <property type="entry name" value="DPBB_1"/>
    <property type="match status" value="1"/>
</dbReference>
<evidence type="ECO:0000313" key="5">
    <source>
        <dbReference type="EMBL" id="VAW87854.1"/>
    </source>
</evidence>
<proteinExistence type="inferred from homology"/>
<dbReference type="PANTHER" id="PTHR34183:SF1">
    <property type="entry name" value="ENDOLYTIC PEPTIDOGLYCAN TRANSGLYCOSYLASE RLPA"/>
    <property type="match status" value="1"/>
</dbReference>
<keyword evidence="2" id="KW-0456">Lyase</keyword>
<dbReference type="GO" id="GO:0071555">
    <property type="term" value="P:cell wall organization"/>
    <property type="evidence" value="ECO:0007669"/>
    <property type="project" value="UniProtKB-KW"/>
</dbReference>
<keyword evidence="5" id="KW-0449">Lipoprotein</keyword>
<dbReference type="SUPFAM" id="SSF110997">
    <property type="entry name" value="Sporulation related repeat"/>
    <property type="match status" value="1"/>
</dbReference>
<dbReference type="PROSITE" id="PS51724">
    <property type="entry name" value="SPOR"/>
    <property type="match status" value="1"/>
</dbReference>
<evidence type="ECO:0000256" key="1">
    <source>
        <dbReference type="ARBA" id="ARBA00022729"/>
    </source>
</evidence>
<dbReference type="Gene3D" id="2.40.40.10">
    <property type="entry name" value="RlpA-like domain"/>
    <property type="match status" value="1"/>
</dbReference>
<dbReference type="InterPro" id="IPR007730">
    <property type="entry name" value="SPOR-like_dom"/>
</dbReference>
<dbReference type="NCBIfam" id="TIGR00413">
    <property type="entry name" value="rlpA"/>
    <property type="match status" value="1"/>
</dbReference>
<dbReference type="InterPro" id="IPR012997">
    <property type="entry name" value="RplA"/>
</dbReference>
<dbReference type="GO" id="GO:0009279">
    <property type="term" value="C:cell outer membrane"/>
    <property type="evidence" value="ECO:0007669"/>
    <property type="project" value="TreeGrafter"/>
</dbReference>
<dbReference type="GO" id="GO:0042834">
    <property type="term" value="F:peptidoglycan binding"/>
    <property type="evidence" value="ECO:0007669"/>
    <property type="project" value="InterPro"/>
</dbReference>
<reference evidence="5" key="1">
    <citation type="submission" date="2018-06" db="EMBL/GenBank/DDBJ databases">
        <authorList>
            <person name="Zhirakovskaya E."/>
        </authorList>
    </citation>
    <scope>NUCLEOTIDE SEQUENCE</scope>
</reference>
<name>A0A3B1A2A1_9ZZZZ</name>
<keyword evidence="1" id="KW-0732">Signal</keyword>
<dbReference type="SUPFAM" id="SSF50685">
    <property type="entry name" value="Barwin-like endoglucanases"/>
    <property type="match status" value="1"/>
</dbReference>
<dbReference type="Gene3D" id="3.30.70.1070">
    <property type="entry name" value="Sporulation related repeat"/>
    <property type="match status" value="1"/>
</dbReference>
<accession>A0A3B1A2A1</accession>
<evidence type="ECO:0000256" key="3">
    <source>
        <dbReference type="ARBA" id="ARBA00023316"/>
    </source>
</evidence>
<dbReference type="HAMAP" id="MF_02071">
    <property type="entry name" value="RlpA"/>
    <property type="match status" value="1"/>
</dbReference>
<gene>
    <name evidence="5" type="ORF">MNBD_GAMMA18-745</name>
</gene>
<protein>
    <submittedName>
        <fullName evidence="5">Septum-associated rare lipoprotein A</fullName>
    </submittedName>
</protein>
<dbReference type="CDD" id="cd22268">
    <property type="entry name" value="DPBB_RlpA-like"/>
    <property type="match status" value="1"/>
</dbReference>
<dbReference type="InterPro" id="IPR034718">
    <property type="entry name" value="RlpA"/>
</dbReference>
<evidence type="ECO:0000256" key="2">
    <source>
        <dbReference type="ARBA" id="ARBA00023239"/>
    </source>
</evidence>
<feature type="domain" description="SPOR" evidence="4">
    <location>
        <begin position="198"/>
        <end position="277"/>
    </location>
</feature>
<dbReference type="InterPro" id="IPR009009">
    <property type="entry name" value="RlpA-like_DPBB"/>
</dbReference>
<dbReference type="PANTHER" id="PTHR34183">
    <property type="entry name" value="ENDOLYTIC PEPTIDOGLYCAN TRANSGLYCOSYLASE RLPA"/>
    <property type="match status" value="1"/>
</dbReference>
<dbReference type="AlphaFoldDB" id="A0A3B1A2A1"/>
<dbReference type="FunFam" id="2.40.40.10:FF:000003">
    <property type="entry name" value="Endolytic peptidoglycan transglycosylase RlpA"/>
    <property type="match status" value="1"/>
</dbReference>